<dbReference type="EMBL" id="VLKY01000001">
    <property type="protein sequence ID" value="TWI58695.1"/>
    <property type="molecule type" value="Genomic_DNA"/>
</dbReference>
<dbReference type="AlphaFoldDB" id="A0A562QPS0"/>
<protein>
    <recommendedName>
        <fullName evidence="3">TubC N-terminal docking domain-containing protein</fullName>
    </recommendedName>
</protein>
<dbReference type="Proteomes" id="UP000316905">
    <property type="component" value="Unassembled WGS sequence"/>
</dbReference>
<comment type="caution">
    <text evidence="1">The sequence shown here is derived from an EMBL/GenBank/DDBJ whole genome shotgun (WGS) entry which is preliminary data.</text>
</comment>
<proteinExistence type="predicted"/>
<accession>A0A562QPS0</accession>
<reference evidence="1 2" key="1">
    <citation type="journal article" date="2015" name="Stand. Genomic Sci.">
        <title>Genomic Encyclopedia of Bacterial and Archaeal Type Strains, Phase III: the genomes of soil and plant-associated and newly described type strains.</title>
        <authorList>
            <person name="Whitman W.B."/>
            <person name="Woyke T."/>
            <person name="Klenk H.P."/>
            <person name="Zhou Y."/>
            <person name="Lilburn T.G."/>
            <person name="Beck B.J."/>
            <person name="De Vos P."/>
            <person name="Vandamme P."/>
            <person name="Eisen J.A."/>
            <person name="Garrity G."/>
            <person name="Hugenholtz P."/>
            <person name="Kyrpides N.C."/>
        </authorList>
    </citation>
    <scope>NUCLEOTIDE SEQUENCE [LARGE SCALE GENOMIC DNA]</scope>
    <source>
        <strain evidence="1 2">CGMCC 1.6858</strain>
    </source>
</reference>
<evidence type="ECO:0008006" key="3">
    <source>
        <dbReference type="Google" id="ProtNLM"/>
    </source>
</evidence>
<sequence>MAALDYLTHRGFAARLRGKRIALSPASRLTDDVRRYVKSHRLEILAELASNDGQARKMHWQISVKGKQICTMIGEPMTYGEALEAARFRWPEAEIV</sequence>
<evidence type="ECO:0000313" key="2">
    <source>
        <dbReference type="Proteomes" id="UP000316905"/>
    </source>
</evidence>
<organism evidence="1 2">
    <name type="scientific">Pseudomonas duriflava</name>
    <dbReference type="NCBI Taxonomy" id="459528"/>
    <lineage>
        <taxon>Bacteria</taxon>
        <taxon>Pseudomonadati</taxon>
        <taxon>Pseudomonadota</taxon>
        <taxon>Gammaproteobacteria</taxon>
        <taxon>Pseudomonadales</taxon>
        <taxon>Pseudomonadaceae</taxon>
        <taxon>Pseudomonas</taxon>
    </lineage>
</organism>
<dbReference type="OrthoDB" id="6999740at2"/>
<name>A0A562QPS0_9PSED</name>
<dbReference type="RefSeq" id="WP_145137240.1">
    <property type="nucleotide sequence ID" value="NZ_VLKY01000001.1"/>
</dbReference>
<gene>
    <name evidence="1" type="ORF">IQ22_00403</name>
</gene>
<keyword evidence="2" id="KW-1185">Reference proteome</keyword>
<evidence type="ECO:0000313" key="1">
    <source>
        <dbReference type="EMBL" id="TWI58695.1"/>
    </source>
</evidence>